<gene>
    <name evidence="3" type="ORF">FPL14_09065</name>
</gene>
<proteinExistence type="predicted"/>
<dbReference type="PANTHER" id="PTHR33542">
    <property type="entry name" value="SIROHYDROCHLORIN FERROCHELATASE, CHLOROPLASTIC"/>
    <property type="match status" value="1"/>
</dbReference>
<accession>A0A7G5BWJ0</accession>
<name>A0A7G5BWJ0_9BACL</name>
<dbReference type="SUPFAM" id="SSF53800">
    <property type="entry name" value="Chelatase"/>
    <property type="match status" value="2"/>
</dbReference>
<keyword evidence="2" id="KW-0456">Lyase</keyword>
<dbReference type="AlphaFoldDB" id="A0A7G5BWJ0"/>
<organism evidence="3 4">
    <name type="scientific">Cohnella cholangitidis</name>
    <dbReference type="NCBI Taxonomy" id="2598458"/>
    <lineage>
        <taxon>Bacteria</taxon>
        <taxon>Bacillati</taxon>
        <taxon>Bacillota</taxon>
        <taxon>Bacilli</taxon>
        <taxon>Bacillales</taxon>
        <taxon>Paenibacillaceae</taxon>
        <taxon>Cohnella</taxon>
    </lineage>
</organism>
<protein>
    <submittedName>
        <fullName evidence="3">Cobalamin biosynthesis protein CbiX</fullName>
    </submittedName>
</protein>
<keyword evidence="1" id="KW-0479">Metal-binding</keyword>
<evidence type="ECO:0000256" key="2">
    <source>
        <dbReference type="ARBA" id="ARBA00023239"/>
    </source>
</evidence>
<keyword evidence="4" id="KW-1185">Reference proteome</keyword>
<sequence length="273" mass="30211">MKGVCFSMKPGLLVITHGSREAGWVALVDETVEAARAQLGETLTIEAVFLELVEGRLIQDGIDRMLAAGVTHLLALPLFVSAGSTHVDEIGWALGAYPEPKSDTDLERYDTSSLRLTYGEPMDDDPELVDVVLDRLKEMSIQPLRESVLLVGHGSDRGGFQEAWERGFRSVAEQVLTQGGYGSCSAALLLPNQVDERLNAIQISHPDHEVLVVGLFLSEGYFTKEVVPRRLRSSDRDSVVKYTGRALMPHPKVTSWVVRQALEWLERSDKDKD</sequence>
<dbReference type="Pfam" id="PF01903">
    <property type="entry name" value="CbiX"/>
    <property type="match status" value="1"/>
</dbReference>
<reference evidence="3 4" key="1">
    <citation type="submission" date="2019-07" db="EMBL/GenBank/DDBJ databases">
        <authorList>
            <person name="Kim J.K."/>
            <person name="Cheong H.-M."/>
            <person name="Choi Y."/>
            <person name="Hwang K.J."/>
            <person name="Lee S."/>
            <person name="Choi C."/>
        </authorList>
    </citation>
    <scope>NUCLEOTIDE SEQUENCE [LARGE SCALE GENOMIC DNA]</scope>
    <source>
        <strain evidence="3 4">KS 22</strain>
    </source>
</reference>
<dbReference type="InterPro" id="IPR002762">
    <property type="entry name" value="CbiX-like"/>
</dbReference>
<dbReference type="InterPro" id="IPR050963">
    <property type="entry name" value="Sirohydro_Cobaltochel/CbiX"/>
</dbReference>
<dbReference type="KEGG" id="cchl:FPL14_09065"/>
<dbReference type="EMBL" id="CP041969">
    <property type="protein sequence ID" value="QMV41324.1"/>
    <property type="molecule type" value="Genomic_DNA"/>
</dbReference>
<dbReference type="Proteomes" id="UP000515679">
    <property type="component" value="Chromosome"/>
</dbReference>
<dbReference type="GO" id="GO:0046872">
    <property type="term" value="F:metal ion binding"/>
    <property type="evidence" value="ECO:0007669"/>
    <property type="project" value="UniProtKB-KW"/>
</dbReference>
<evidence type="ECO:0000313" key="4">
    <source>
        <dbReference type="Proteomes" id="UP000515679"/>
    </source>
</evidence>
<evidence type="ECO:0000256" key="1">
    <source>
        <dbReference type="ARBA" id="ARBA00022723"/>
    </source>
</evidence>
<dbReference type="GO" id="GO:0016829">
    <property type="term" value="F:lyase activity"/>
    <property type="evidence" value="ECO:0007669"/>
    <property type="project" value="UniProtKB-KW"/>
</dbReference>
<dbReference type="PANTHER" id="PTHR33542:SF3">
    <property type="entry name" value="SIROHYDROCHLORIN FERROCHELATASE, CHLOROPLASTIC"/>
    <property type="match status" value="1"/>
</dbReference>
<dbReference type="Gene3D" id="3.40.50.1400">
    <property type="match status" value="2"/>
</dbReference>
<evidence type="ECO:0000313" key="3">
    <source>
        <dbReference type="EMBL" id="QMV41324.1"/>
    </source>
</evidence>